<evidence type="ECO:0000256" key="7">
    <source>
        <dbReference type="ARBA" id="ARBA00022679"/>
    </source>
</evidence>
<reference evidence="10" key="1">
    <citation type="submission" date="2019-08" db="EMBL/GenBank/DDBJ databases">
        <authorList>
            <person name="Kucharzyk K."/>
            <person name="Murdoch R.W."/>
            <person name="Higgins S."/>
            <person name="Loffler F."/>
        </authorList>
    </citation>
    <scope>NUCLEOTIDE SEQUENCE</scope>
</reference>
<comment type="catalytic activity">
    <reaction evidence="9">
        <text>5,6-dimethylbenzimidazole + nicotinate beta-D-ribonucleotide = alpha-ribazole 5'-phosphate + nicotinate + H(+)</text>
        <dbReference type="Rhea" id="RHEA:11196"/>
        <dbReference type="ChEBI" id="CHEBI:15378"/>
        <dbReference type="ChEBI" id="CHEBI:15890"/>
        <dbReference type="ChEBI" id="CHEBI:32544"/>
        <dbReference type="ChEBI" id="CHEBI:57502"/>
        <dbReference type="ChEBI" id="CHEBI:57918"/>
        <dbReference type="EC" id="2.4.2.21"/>
    </reaction>
</comment>
<protein>
    <recommendedName>
        <fullName evidence="4">Nicotinate-nucleotide--dimethylbenzimidazole phosphoribosyltransferase</fullName>
        <ecNumber evidence="3">2.4.2.21</ecNumber>
    </recommendedName>
    <alternativeName>
        <fullName evidence="8">N(1)-alpha-phosphoribosyltransferase</fullName>
    </alternativeName>
</protein>
<comment type="similarity">
    <text evidence="2">Belongs to the CobT family.</text>
</comment>
<dbReference type="UniPathway" id="UPA00061">
    <property type="reaction ID" value="UER00516"/>
</dbReference>
<gene>
    <name evidence="10" type="primary">cobT_10</name>
    <name evidence="10" type="ORF">SDC9_31401</name>
</gene>
<dbReference type="EMBL" id="VSSQ01000205">
    <property type="protein sequence ID" value="MPL85433.1"/>
    <property type="molecule type" value="Genomic_DNA"/>
</dbReference>
<evidence type="ECO:0000256" key="1">
    <source>
        <dbReference type="ARBA" id="ARBA00005049"/>
    </source>
</evidence>
<evidence type="ECO:0000256" key="6">
    <source>
        <dbReference type="ARBA" id="ARBA00022676"/>
    </source>
</evidence>
<evidence type="ECO:0000313" key="10">
    <source>
        <dbReference type="EMBL" id="MPL85433.1"/>
    </source>
</evidence>
<evidence type="ECO:0000256" key="4">
    <source>
        <dbReference type="ARBA" id="ARBA00015486"/>
    </source>
</evidence>
<name>A0A644V3J5_9ZZZZ</name>
<dbReference type="AlphaFoldDB" id="A0A644V3J5"/>
<dbReference type="Gene3D" id="3.40.50.10210">
    <property type="match status" value="1"/>
</dbReference>
<keyword evidence="5" id="KW-0169">Cobalamin biosynthesis</keyword>
<keyword evidence="6 10" id="KW-0328">Glycosyltransferase</keyword>
<dbReference type="EC" id="2.4.2.21" evidence="3"/>
<dbReference type="PANTHER" id="PTHR43463">
    <property type="entry name" value="NICOTINATE-NUCLEOTIDE--DIMETHYLBENZIMIDAZOLE PHOSPHORIBOSYLTRANSFERASE"/>
    <property type="match status" value="1"/>
</dbReference>
<organism evidence="10">
    <name type="scientific">bioreactor metagenome</name>
    <dbReference type="NCBI Taxonomy" id="1076179"/>
    <lineage>
        <taxon>unclassified sequences</taxon>
        <taxon>metagenomes</taxon>
        <taxon>ecological metagenomes</taxon>
    </lineage>
</organism>
<proteinExistence type="inferred from homology"/>
<evidence type="ECO:0000256" key="8">
    <source>
        <dbReference type="ARBA" id="ARBA00030686"/>
    </source>
</evidence>
<accession>A0A644V3J5</accession>
<comment type="caution">
    <text evidence="10">The sequence shown here is derived from an EMBL/GenBank/DDBJ whole genome shotgun (WGS) entry which is preliminary data.</text>
</comment>
<dbReference type="GO" id="GO:0008939">
    <property type="term" value="F:nicotinate-nucleotide-dimethylbenzimidazole phosphoribosyltransferase activity"/>
    <property type="evidence" value="ECO:0007669"/>
    <property type="project" value="UniProtKB-EC"/>
</dbReference>
<sequence length="280" mass="30706">MELNEYCKDIKHINKDIEMQAQKRFDNLIKPLGSLGKLEKIVCLYAGAKGTAEPANLDFPKRVIMLWQDEIMSEKPTNSPINILAKAAHGNVIMETVTSNREELVTAIEQGINATEHVILSGYGLIAPVTFGRYTVPSGWERLKECGWEEILYTLGSNICAAMVGSILCAAKHRTPIMLDGLASVLAAYIAGKICPEALEYCICSQITTERGQKNLAFSMGFTPVLRLHLAQGNGYGAALAFTLFDAGLKAYKEMKTFAETGVHDEVSEFAHSQQARSKS</sequence>
<dbReference type="SUPFAM" id="SSF52733">
    <property type="entry name" value="Nicotinate mononucleotide:5,6-dimethylbenzimidazole phosphoribosyltransferase (CobT)"/>
    <property type="match status" value="1"/>
</dbReference>
<evidence type="ECO:0000256" key="3">
    <source>
        <dbReference type="ARBA" id="ARBA00011991"/>
    </source>
</evidence>
<dbReference type="Gene3D" id="1.10.1610.10">
    <property type="match status" value="1"/>
</dbReference>
<keyword evidence="7 10" id="KW-0808">Transferase</keyword>
<dbReference type="GO" id="GO:0009236">
    <property type="term" value="P:cobalamin biosynthetic process"/>
    <property type="evidence" value="ECO:0007669"/>
    <property type="project" value="UniProtKB-KW"/>
</dbReference>
<dbReference type="PANTHER" id="PTHR43463:SF1">
    <property type="entry name" value="NICOTINATE-NUCLEOTIDE--DIMETHYLBENZIMIDAZOLE PHOSPHORIBOSYLTRANSFERASE"/>
    <property type="match status" value="1"/>
</dbReference>
<evidence type="ECO:0000256" key="9">
    <source>
        <dbReference type="ARBA" id="ARBA00047340"/>
    </source>
</evidence>
<comment type="pathway">
    <text evidence="1">Nucleoside biosynthesis; alpha-ribazole biosynthesis; alpha-ribazole from 5,6-dimethylbenzimidazole: step 1/2.</text>
</comment>
<evidence type="ECO:0000256" key="2">
    <source>
        <dbReference type="ARBA" id="ARBA00007110"/>
    </source>
</evidence>
<dbReference type="InterPro" id="IPR036087">
    <property type="entry name" value="Nict_dMeBzImd_PRibTrfase_sf"/>
</dbReference>
<evidence type="ECO:0000256" key="5">
    <source>
        <dbReference type="ARBA" id="ARBA00022573"/>
    </source>
</evidence>
<dbReference type="Pfam" id="PF02277">
    <property type="entry name" value="DBI_PRT"/>
    <property type="match status" value="2"/>
</dbReference>
<dbReference type="InterPro" id="IPR003200">
    <property type="entry name" value="Nict_dMeBzImd_PRibTrfase"/>
</dbReference>
<dbReference type="InterPro" id="IPR023195">
    <property type="entry name" value="Nict_dMeBzImd_PRibTrfase_N"/>
</dbReference>